<dbReference type="HOGENOM" id="CLU_2835631_0_0_1"/>
<dbReference type="Gramene" id="OPUNC04G07730.1">
    <property type="protein sequence ID" value="OPUNC04G07730.1"/>
    <property type="gene ID" value="OPUNC04G07730"/>
</dbReference>
<dbReference type="EnsemblPlants" id="OPUNC04G07730.1">
    <property type="protein sequence ID" value="OPUNC04G07730.1"/>
    <property type="gene ID" value="OPUNC04G07730"/>
</dbReference>
<dbReference type="AlphaFoldDB" id="A0A0E0KPI8"/>
<evidence type="ECO:0000313" key="2">
    <source>
        <dbReference type="Proteomes" id="UP000026962"/>
    </source>
</evidence>
<evidence type="ECO:0000313" key="1">
    <source>
        <dbReference type="EnsemblPlants" id="OPUNC04G07730.1"/>
    </source>
</evidence>
<reference evidence="1" key="2">
    <citation type="submission" date="2018-05" db="EMBL/GenBank/DDBJ databases">
        <title>OpunRS2 (Oryza punctata Reference Sequence Version 2).</title>
        <authorList>
            <person name="Zhang J."/>
            <person name="Kudrna D."/>
            <person name="Lee S."/>
            <person name="Talag J."/>
            <person name="Welchert J."/>
            <person name="Wing R.A."/>
        </authorList>
    </citation>
    <scope>NUCLEOTIDE SEQUENCE [LARGE SCALE GENOMIC DNA]</scope>
</reference>
<keyword evidence="2" id="KW-1185">Reference proteome</keyword>
<protein>
    <submittedName>
        <fullName evidence="1">Uncharacterized protein</fullName>
    </submittedName>
</protein>
<dbReference type="Proteomes" id="UP000026962">
    <property type="component" value="Chromosome 4"/>
</dbReference>
<proteinExistence type="predicted"/>
<reference evidence="1" key="1">
    <citation type="submission" date="2015-04" db="UniProtKB">
        <authorList>
            <consortium name="EnsemblPlants"/>
        </authorList>
    </citation>
    <scope>IDENTIFICATION</scope>
</reference>
<organism evidence="1">
    <name type="scientific">Oryza punctata</name>
    <name type="common">Red rice</name>
    <dbReference type="NCBI Taxonomy" id="4537"/>
    <lineage>
        <taxon>Eukaryota</taxon>
        <taxon>Viridiplantae</taxon>
        <taxon>Streptophyta</taxon>
        <taxon>Embryophyta</taxon>
        <taxon>Tracheophyta</taxon>
        <taxon>Spermatophyta</taxon>
        <taxon>Magnoliopsida</taxon>
        <taxon>Liliopsida</taxon>
        <taxon>Poales</taxon>
        <taxon>Poaceae</taxon>
        <taxon>BOP clade</taxon>
        <taxon>Oryzoideae</taxon>
        <taxon>Oryzeae</taxon>
        <taxon>Oryzinae</taxon>
        <taxon>Oryza</taxon>
    </lineage>
</organism>
<accession>A0A0E0KPI8</accession>
<name>A0A0E0KPI8_ORYPU</name>
<sequence>MDPAMATSFVRFLQDPTLAVYPKLVASHLPSPHIRCSPSRLQRFPPSARSPWHLQLHIRRQQAPHL</sequence>